<organism evidence="1 2">
    <name type="scientific">Dinoponera quadriceps</name>
    <name type="common">South American ant</name>
    <dbReference type="NCBI Taxonomy" id="609295"/>
    <lineage>
        <taxon>Eukaryota</taxon>
        <taxon>Metazoa</taxon>
        <taxon>Ecdysozoa</taxon>
        <taxon>Arthropoda</taxon>
        <taxon>Hexapoda</taxon>
        <taxon>Insecta</taxon>
        <taxon>Pterygota</taxon>
        <taxon>Neoptera</taxon>
        <taxon>Endopterygota</taxon>
        <taxon>Hymenoptera</taxon>
        <taxon>Apocrita</taxon>
        <taxon>Aculeata</taxon>
        <taxon>Formicoidea</taxon>
        <taxon>Formicidae</taxon>
        <taxon>Ponerinae</taxon>
        <taxon>Ponerini</taxon>
        <taxon>Dinoponera</taxon>
    </lineage>
</organism>
<dbReference type="AlphaFoldDB" id="A0A6P3XB41"/>
<protein>
    <submittedName>
        <fullName evidence="2">DNA repair protein RAD50-like</fullName>
    </submittedName>
</protein>
<proteinExistence type="predicted"/>
<reference evidence="2" key="1">
    <citation type="submission" date="2025-08" db="UniProtKB">
        <authorList>
            <consortium name="RefSeq"/>
        </authorList>
    </citation>
    <scope>IDENTIFICATION</scope>
</reference>
<evidence type="ECO:0000313" key="1">
    <source>
        <dbReference type="Proteomes" id="UP000515204"/>
    </source>
</evidence>
<sequence>MNDRTNSLDYKNISLMLAGEISSACINRNNLTQPIKQSTVSFPDNMEDDDEQFILNLKKNIDKNYKMQNKESFSLKNLQNKPFSLKKKKSVFSDENQNLMKRFKKSVDESKALDITPQKLQKLQNVNYNNNDNNSMPTATPLLTSAVALNNVDMNLRNKANQFFFQVTSKLQKNDQMITPANIKTVTETEIEQLIYYEMHCLTPPRTIH</sequence>
<name>A0A6P3XB41_DINQU</name>
<dbReference type="OrthoDB" id="7606762at2759"/>
<evidence type="ECO:0000313" key="2">
    <source>
        <dbReference type="RefSeq" id="XP_014475099.1"/>
    </source>
</evidence>
<keyword evidence="1" id="KW-1185">Reference proteome</keyword>
<gene>
    <name evidence="2" type="primary">LOC106744672</name>
</gene>
<dbReference type="KEGG" id="dqu:106744672"/>
<dbReference type="GeneID" id="106744672"/>
<dbReference type="Proteomes" id="UP000515204">
    <property type="component" value="Unplaced"/>
</dbReference>
<accession>A0A6P3XB41</accession>
<dbReference type="RefSeq" id="XP_014475099.1">
    <property type="nucleotide sequence ID" value="XM_014619613.1"/>
</dbReference>